<evidence type="ECO:0000256" key="1">
    <source>
        <dbReference type="ARBA" id="ARBA00007218"/>
    </source>
</evidence>
<dbReference type="PANTHER" id="PTHR31353">
    <property type="entry name" value="FAM98"/>
    <property type="match status" value="1"/>
</dbReference>
<dbReference type="GeneTree" id="ENSGT00440000037341"/>
<name>A0A3Q2XKU5_HIPCM</name>
<accession>A0A3Q2XKU5</accession>
<evidence type="ECO:0000313" key="2">
    <source>
        <dbReference type="Ensembl" id="ENSHCOP00000000566.1"/>
    </source>
</evidence>
<protein>
    <submittedName>
        <fullName evidence="2">Family with sequence similarity 98 member B</fullName>
    </submittedName>
</protein>
<reference evidence="2" key="1">
    <citation type="submission" date="2025-08" db="UniProtKB">
        <authorList>
            <consortium name="Ensembl"/>
        </authorList>
    </citation>
    <scope>IDENTIFICATION</scope>
</reference>
<dbReference type="GO" id="GO:0072669">
    <property type="term" value="C:tRNA-splicing ligase complex"/>
    <property type="evidence" value="ECO:0007669"/>
    <property type="project" value="TreeGrafter"/>
</dbReference>
<organism evidence="2 3">
    <name type="scientific">Hippocampus comes</name>
    <name type="common">Tiger tail seahorse</name>
    <dbReference type="NCBI Taxonomy" id="109280"/>
    <lineage>
        <taxon>Eukaryota</taxon>
        <taxon>Metazoa</taxon>
        <taxon>Chordata</taxon>
        <taxon>Craniata</taxon>
        <taxon>Vertebrata</taxon>
        <taxon>Euteleostomi</taxon>
        <taxon>Actinopterygii</taxon>
        <taxon>Neopterygii</taxon>
        <taxon>Teleostei</taxon>
        <taxon>Neoteleostei</taxon>
        <taxon>Acanthomorphata</taxon>
        <taxon>Syngnathiaria</taxon>
        <taxon>Syngnathiformes</taxon>
        <taxon>Syngnathoidei</taxon>
        <taxon>Syngnathidae</taxon>
        <taxon>Hippocampus</taxon>
    </lineage>
</organism>
<dbReference type="Pfam" id="PF10239">
    <property type="entry name" value="DUF2465"/>
    <property type="match status" value="1"/>
</dbReference>
<dbReference type="OMA" id="RIYQPKH"/>
<dbReference type="Proteomes" id="UP000264820">
    <property type="component" value="Unplaced"/>
</dbReference>
<dbReference type="PANTHER" id="PTHR31353:SF11">
    <property type="entry name" value="PROTEIN FAM98B"/>
    <property type="match status" value="1"/>
</dbReference>
<sequence length="353" mass="38750">MEFDILDCLEQLGYDGPLKKEAALLQAAQGGLTSAEYVDLCRWLVSRLKPLCDLEETIAPGPEDLDSLEVNIRGLLKELCCPYEMSVILKGDTKDHLKFVLFLSSELQAAQIATSKRGGLWGQNAGKASLELRQICQIVNVPLREGQDAADVLSLVQKKVDTLVGNFPNGVVGKPALKKALSSEQWEKLRSMNALMSSEYECRRRMLIKRLDVTIQSFGWSDRAKARVDSMAQAYQPKRHALRAEATVDAAALLAAREDVCYVVKTSSGASRENTACAVNKAGDHDLGEDDHAAAPHSGAAVHQYGQVAVLWLTNAVGVPPHRLDLLQVGWKHRDTHVRPPKVIAKVRSKTTH</sequence>
<reference evidence="2" key="2">
    <citation type="submission" date="2025-09" db="UniProtKB">
        <authorList>
            <consortium name="Ensembl"/>
        </authorList>
    </citation>
    <scope>IDENTIFICATION</scope>
</reference>
<dbReference type="STRING" id="109280.ENSHCOP00000000566"/>
<dbReference type="AlphaFoldDB" id="A0A3Q2XKU5"/>
<keyword evidence="3" id="KW-1185">Reference proteome</keyword>
<comment type="similarity">
    <text evidence="1">Belongs to the FAM98 family.</text>
</comment>
<dbReference type="InterPro" id="IPR018797">
    <property type="entry name" value="FAM98"/>
</dbReference>
<proteinExistence type="inferred from homology"/>
<evidence type="ECO:0000313" key="3">
    <source>
        <dbReference type="Proteomes" id="UP000264820"/>
    </source>
</evidence>
<dbReference type="Ensembl" id="ENSHCOT00000013585.1">
    <property type="protein sequence ID" value="ENSHCOP00000000566.1"/>
    <property type="gene ID" value="ENSHCOG00000001384.1"/>
</dbReference>